<sequence>MKADFSAPLPYRARLEAGAKLTRVASGNDVAFIRTADGASMLDPNISNHFRYEENINAAYVTVRRGTPQTTLQAGLRAEQTNTLAAVTGRYAHERQYLRLFPSALVQRTLNERHGLALSLARRIDRPSYSQLNPCGPTPTPLPTVPAIPTSSSRPATTLS</sequence>
<comment type="caution">
    <text evidence="6">The sequence shown here is derived from an EMBL/GenBank/DDBJ whole genome shotgun (WGS) entry which is preliminary data.</text>
</comment>
<dbReference type="PANTHER" id="PTHR40980">
    <property type="entry name" value="PLUG DOMAIN-CONTAINING PROTEIN"/>
    <property type="match status" value="1"/>
</dbReference>
<dbReference type="InterPro" id="IPR036942">
    <property type="entry name" value="Beta-barrel_TonB_sf"/>
</dbReference>
<evidence type="ECO:0000259" key="5">
    <source>
        <dbReference type="Pfam" id="PF14905"/>
    </source>
</evidence>
<keyword evidence="7" id="KW-1185">Reference proteome</keyword>
<evidence type="ECO:0000256" key="4">
    <source>
        <dbReference type="SAM" id="MobiDB-lite"/>
    </source>
</evidence>
<evidence type="ECO:0000256" key="1">
    <source>
        <dbReference type="ARBA" id="ARBA00004442"/>
    </source>
</evidence>
<reference evidence="7" key="1">
    <citation type="journal article" date="2019" name="Int. J. Syst. Evol. Microbiol.">
        <title>The Global Catalogue of Microorganisms (GCM) 10K type strain sequencing project: providing services to taxonomists for standard genome sequencing and annotation.</title>
        <authorList>
            <consortium name="The Broad Institute Genomics Platform"/>
            <consortium name="The Broad Institute Genome Sequencing Center for Infectious Disease"/>
            <person name="Wu L."/>
            <person name="Ma J."/>
        </authorList>
    </citation>
    <scope>NUCLEOTIDE SEQUENCE [LARGE SCALE GENOMIC DNA]</scope>
    <source>
        <strain evidence="7">JCM 19635</strain>
    </source>
</reference>
<keyword evidence="3" id="KW-0998">Cell outer membrane</keyword>
<organism evidence="6 7">
    <name type="scientific">Hymenobacter humi</name>
    <dbReference type="NCBI Taxonomy" id="1411620"/>
    <lineage>
        <taxon>Bacteria</taxon>
        <taxon>Pseudomonadati</taxon>
        <taxon>Bacteroidota</taxon>
        <taxon>Cytophagia</taxon>
        <taxon>Cytophagales</taxon>
        <taxon>Hymenobacteraceae</taxon>
        <taxon>Hymenobacter</taxon>
    </lineage>
</organism>
<dbReference type="RefSeq" id="WP_380204445.1">
    <property type="nucleotide sequence ID" value="NZ_JBHTEK010000001.1"/>
</dbReference>
<dbReference type="Pfam" id="PF14905">
    <property type="entry name" value="OMP_b-brl_3"/>
    <property type="match status" value="1"/>
</dbReference>
<name>A0ABW2U8V0_9BACT</name>
<feature type="compositionally biased region" description="Polar residues" evidence="4">
    <location>
        <begin position="149"/>
        <end position="160"/>
    </location>
</feature>
<keyword evidence="2" id="KW-0472">Membrane</keyword>
<evidence type="ECO:0000313" key="7">
    <source>
        <dbReference type="Proteomes" id="UP001596513"/>
    </source>
</evidence>
<accession>A0ABW2U8V0</accession>
<dbReference type="SUPFAM" id="SSF56935">
    <property type="entry name" value="Porins"/>
    <property type="match status" value="1"/>
</dbReference>
<dbReference type="PANTHER" id="PTHR40980:SF4">
    <property type="entry name" value="TONB-DEPENDENT RECEPTOR-LIKE BETA-BARREL DOMAIN-CONTAINING PROTEIN"/>
    <property type="match status" value="1"/>
</dbReference>
<feature type="domain" description="Outer membrane protein beta-barrel" evidence="5">
    <location>
        <begin position="2"/>
        <end position="134"/>
    </location>
</feature>
<dbReference type="Proteomes" id="UP001596513">
    <property type="component" value="Unassembled WGS sequence"/>
</dbReference>
<dbReference type="Gene3D" id="2.40.170.20">
    <property type="entry name" value="TonB-dependent receptor, beta-barrel domain"/>
    <property type="match status" value="1"/>
</dbReference>
<evidence type="ECO:0000256" key="2">
    <source>
        <dbReference type="ARBA" id="ARBA00023136"/>
    </source>
</evidence>
<evidence type="ECO:0000256" key="3">
    <source>
        <dbReference type="ARBA" id="ARBA00023237"/>
    </source>
</evidence>
<dbReference type="InterPro" id="IPR041700">
    <property type="entry name" value="OMP_b-brl_3"/>
</dbReference>
<protein>
    <submittedName>
        <fullName evidence="6">Outer membrane beta-barrel protein</fullName>
    </submittedName>
</protein>
<feature type="region of interest" description="Disordered" evidence="4">
    <location>
        <begin position="128"/>
        <end position="160"/>
    </location>
</feature>
<gene>
    <name evidence="6" type="ORF">ACFQT0_17275</name>
</gene>
<evidence type="ECO:0000313" key="6">
    <source>
        <dbReference type="EMBL" id="MFC7668916.1"/>
    </source>
</evidence>
<dbReference type="EMBL" id="JBHTEK010000001">
    <property type="protein sequence ID" value="MFC7668916.1"/>
    <property type="molecule type" value="Genomic_DNA"/>
</dbReference>
<comment type="subcellular location">
    <subcellularLocation>
        <location evidence="1">Cell outer membrane</location>
    </subcellularLocation>
</comment>
<proteinExistence type="predicted"/>
<feature type="compositionally biased region" description="Pro residues" evidence="4">
    <location>
        <begin position="136"/>
        <end position="146"/>
    </location>
</feature>